<evidence type="ECO:0000313" key="11">
    <source>
        <dbReference type="Proteomes" id="UP000828390"/>
    </source>
</evidence>
<feature type="domain" description="TGF-beta propeptide" evidence="9">
    <location>
        <begin position="29"/>
        <end position="184"/>
    </location>
</feature>
<name>A0A9D4EM71_DREPO</name>
<keyword evidence="3" id="KW-0964">Secreted</keyword>
<evidence type="ECO:0000256" key="2">
    <source>
        <dbReference type="ARBA" id="ARBA00006656"/>
    </source>
</evidence>
<evidence type="ECO:0000313" key="10">
    <source>
        <dbReference type="EMBL" id="KAH3783219.1"/>
    </source>
</evidence>
<evidence type="ECO:0000256" key="6">
    <source>
        <dbReference type="ARBA" id="ARBA00023157"/>
    </source>
</evidence>
<keyword evidence="6" id="KW-1015">Disulfide bond</keyword>
<evidence type="ECO:0000259" key="9">
    <source>
        <dbReference type="Pfam" id="PF00688"/>
    </source>
</evidence>
<keyword evidence="5" id="KW-0339">Growth factor</keyword>
<proteinExistence type="inferred from homology"/>
<keyword evidence="11" id="KW-1185">Reference proteome</keyword>
<dbReference type="Proteomes" id="UP000828390">
    <property type="component" value="Unassembled WGS sequence"/>
</dbReference>
<comment type="similarity">
    <text evidence="2">Belongs to the TGF-beta family.</text>
</comment>
<evidence type="ECO:0000256" key="5">
    <source>
        <dbReference type="ARBA" id="ARBA00023030"/>
    </source>
</evidence>
<dbReference type="OrthoDB" id="5987191at2759"/>
<dbReference type="PANTHER" id="PTHR11848">
    <property type="entry name" value="TGF-BETA FAMILY"/>
    <property type="match status" value="1"/>
</dbReference>
<evidence type="ECO:0000256" key="3">
    <source>
        <dbReference type="ARBA" id="ARBA00022525"/>
    </source>
</evidence>
<dbReference type="GO" id="GO:0005615">
    <property type="term" value="C:extracellular space"/>
    <property type="evidence" value="ECO:0007669"/>
    <property type="project" value="TreeGrafter"/>
</dbReference>
<keyword evidence="7" id="KW-0325">Glycoprotein</keyword>
<evidence type="ECO:0000256" key="7">
    <source>
        <dbReference type="ARBA" id="ARBA00023180"/>
    </source>
</evidence>
<comment type="subcellular location">
    <subcellularLocation>
        <location evidence="1">Secreted</location>
    </subcellularLocation>
</comment>
<evidence type="ECO:0000256" key="4">
    <source>
        <dbReference type="ARBA" id="ARBA00022729"/>
    </source>
</evidence>
<comment type="caution">
    <text evidence="10">The sequence shown here is derived from an EMBL/GenBank/DDBJ whole genome shotgun (WGS) entry which is preliminary data.</text>
</comment>
<keyword evidence="4 8" id="KW-0732">Signal</keyword>
<reference evidence="10" key="1">
    <citation type="journal article" date="2019" name="bioRxiv">
        <title>The Genome of the Zebra Mussel, Dreissena polymorpha: A Resource for Invasive Species Research.</title>
        <authorList>
            <person name="McCartney M.A."/>
            <person name="Auch B."/>
            <person name="Kono T."/>
            <person name="Mallez S."/>
            <person name="Zhang Y."/>
            <person name="Obille A."/>
            <person name="Becker A."/>
            <person name="Abrahante J.E."/>
            <person name="Garbe J."/>
            <person name="Badalamenti J.P."/>
            <person name="Herman A."/>
            <person name="Mangelson H."/>
            <person name="Liachko I."/>
            <person name="Sullivan S."/>
            <person name="Sone E.D."/>
            <person name="Koren S."/>
            <person name="Silverstein K.A.T."/>
            <person name="Beckman K.B."/>
            <person name="Gohl D.M."/>
        </authorList>
    </citation>
    <scope>NUCLEOTIDE SEQUENCE</scope>
    <source>
        <strain evidence="10">Duluth1</strain>
        <tissue evidence="10">Whole animal</tissue>
    </source>
</reference>
<gene>
    <name evidence="10" type="ORF">DPMN_161151</name>
</gene>
<protein>
    <recommendedName>
        <fullName evidence="9">TGF-beta propeptide domain-containing protein</fullName>
    </recommendedName>
</protein>
<dbReference type="Pfam" id="PF00688">
    <property type="entry name" value="TGFb_propeptide"/>
    <property type="match status" value="1"/>
</dbReference>
<dbReference type="PANTHER" id="PTHR11848:SF310">
    <property type="entry name" value="PROTEIN 60A-RELATED"/>
    <property type="match status" value="1"/>
</dbReference>
<dbReference type="GO" id="GO:0008083">
    <property type="term" value="F:growth factor activity"/>
    <property type="evidence" value="ECO:0007669"/>
    <property type="project" value="UniProtKB-KW"/>
</dbReference>
<organism evidence="10 11">
    <name type="scientific">Dreissena polymorpha</name>
    <name type="common">Zebra mussel</name>
    <name type="synonym">Mytilus polymorpha</name>
    <dbReference type="NCBI Taxonomy" id="45954"/>
    <lineage>
        <taxon>Eukaryota</taxon>
        <taxon>Metazoa</taxon>
        <taxon>Spiralia</taxon>
        <taxon>Lophotrochozoa</taxon>
        <taxon>Mollusca</taxon>
        <taxon>Bivalvia</taxon>
        <taxon>Autobranchia</taxon>
        <taxon>Heteroconchia</taxon>
        <taxon>Euheterodonta</taxon>
        <taxon>Imparidentia</taxon>
        <taxon>Neoheterodontei</taxon>
        <taxon>Myida</taxon>
        <taxon>Dreissenoidea</taxon>
        <taxon>Dreissenidae</taxon>
        <taxon>Dreissena</taxon>
    </lineage>
</organism>
<reference evidence="10" key="2">
    <citation type="submission" date="2020-11" db="EMBL/GenBank/DDBJ databases">
        <authorList>
            <person name="McCartney M.A."/>
            <person name="Auch B."/>
            <person name="Kono T."/>
            <person name="Mallez S."/>
            <person name="Becker A."/>
            <person name="Gohl D.M."/>
            <person name="Silverstein K.A.T."/>
            <person name="Koren S."/>
            <person name="Bechman K.B."/>
            <person name="Herman A."/>
            <person name="Abrahante J.E."/>
            <person name="Garbe J."/>
        </authorList>
    </citation>
    <scope>NUCLEOTIDE SEQUENCE</scope>
    <source>
        <strain evidence="10">Duluth1</strain>
        <tissue evidence="10">Whole animal</tissue>
    </source>
</reference>
<evidence type="ECO:0000256" key="1">
    <source>
        <dbReference type="ARBA" id="ARBA00004613"/>
    </source>
</evidence>
<evidence type="ECO:0000256" key="8">
    <source>
        <dbReference type="SAM" id="SignalP"/>
    </source>
</evidence>
<feature type="signal peptide" evidence="8">
    <location>
        <begin position="1"/>
        <end position="22"/>
    </location>
</feature>
<accession>A0A9D4EM71</accession>
<sequence>MDLPKFLCCLGLFLETYQLVFCSEFFADNRLQQTMIVDHHNKRKQAEMQHEILTLLGLHQRPNIVKHEYENSAPKFMITLYNSLLNEDGETVTDDIEFHSRVNLTLGKAIEHINGTDVIRSFINHASKIPHLRHDRDITFYFDTTDVAMSELVMGAEFRLYKEGRKSRDADCRIEIFRIAQGHDLELRSEEREEPIVQVGGEALWSPVHASNGFRWRRRHDNS</sequence>
<feature type="chain" id="PRO_5039346224" description="TGF-beta propeptide domain-containing protein" evidence="8">
    <location>
        <begin position="23"/>
        <end position="223"/>
    </location>
</feature>
<dbReference type="InterPro" id="IPR001111">
    <property type="entry name" value="TGF-b_propeptide"/>
</dbReference>
<dbReference type="EMBL" id="JAIWYP010000008">
    <property type="protein sequence ID" value="KAH3783219.1"/>
    <property type="molecule type" value="Genomic_DNA"/>
</dbReference>
<dbReference type="AlphaFoldDB" id="A0A9D4EM71"/>
<dbReference type="Gene3D" id="2.60.120.970">
    <property type="match status" value="1"/>
</dbReference>
<dbReference type="InterPro" id="IPR015615">
    <property type="entry name" value="TGF-beta-rel"/>
</dbReference>
<dbReference type="GO" id="GO:0005125">
    <property type="term" value="F:cytokine activity"/>
    <property type="evidence" value="ECO:0007669"/>
    <property type="project" value="TreeGrafter"/>
</dbReference>